<comment type="caution">
    <text evidence="1">The sequence shown here is derived from an EMBL/GenBank/DDBJ whole genome shotgun (WGS) entry which is preliminary data.</text>
</comment>
<dbReference type="EMBL" id="JAGKHQ010000019">
    <property type="protein sequence ID" value="KAG7482172.1"/>
    <property type="molecule type" value="Genomic_DNA"/>
</dbReference>
<protein>
    <submittedName>
        <fullName evidence="1">Uncharacterized protein</fullName>
    </submittedName>
</protein>
<dbReference type="Proteomes" id="UP000693946">
    <property type="component" value="Linkage Group LG7"/>
</dbReference>
<sequence>MHMPLTSFSDRSLSFHWAFGVTEPDGYGAPCGNPCFLFPNCLEATLLGWKNQLQT</sequence>
<proteinExistence type="predicted"/>
<evidence type="ECO:0000313" key="2">
    <source>
        <dbReference type="Proteomes" id="UP000693946"/>
    </source>
</evidence>
<reference evidence="1 2" key="1">
    <citation type="journal article" date="2021" name="Sci. Rep.">
        <title>Chromosome anchoring in Senegalese sole (Solea senegalensis) reveals sex-associated markers and genome rearrangements in flatfish.</title>
        <authorList>
            <person name="Guerrero-Cozar I."/>
            <person name="Gomez-Garrido J."/>
            <person name="Berbel C."/>
            <person name="Martinez-Blanch J.F."/>
            <person name="Alioto T."/>
            <person name="Claros M.G."/>
            <person name="Gagnaire P.A."/>
            <person name="Manchado M."/>
        </authorList>
    </citation>
    <scope>NUCLEOTIDE SEQUENCE [LARGE SCALE GENOMIC DNA]</scope>
    <source>
        <strain evidence="1">Sse05_10M</strain>
    </source>
</reference>
<accession>A0AAV6Q1R8</accession>
<keyword evidence="2" id="KW-1185">Reference proteome</keyword>
<name>A0AAV6Q1R8_SOLSE</name>
<organism evidence="1 2">
    <name type="scientific">Solea senegalensis</name>
    <name type="common">Senegalese sole</name>
    <dbReference type="NCBI Taxonomy" id="28829"/>
    <lineage>
        <taxon>Eukaryota</taxon>
        <taxon>Metazoa</taxon>
        <taxon>Chordata</taxon>
        <taxon>Craniata</taxon>
        <taxon>Vertebrata</taxon>
        <taxon>Euteleostomi</taxon>
        <taxon>Actinopterygii</taxon>
        <taxon>Neopterygii</taxon>
        <taxon>Teleostei</taxon>
        <taxon>Neoteleostei</taxon>
        <taxon>Acanthomorphata</taxon>
        <taxon>Carangaria</taxon>
        <taxon>Pleuronectiformes</taxon>
        <taxon>Pleuronectoidei</taxon>
        <taxon>Soleidae</taxon>
        <taxon>Solea</taxon>
    </lineage>
</organism>
<gene>
    <name evidence="1" type="ORF">JOB18_014790</name>
</gene>
<evidence type="ECO:0000313" key="1">
    <source>
        <dbReference type="EMBL" id="KAG7482172.1"/>
    </source>
</evidence>
<dbReference type="AlphaFoldDB" id="A0AAV6Q1R8"/>